<dbReference type="InterPro" id="IPR002938">
    <property type="entry name" value="FAD-bd"/>
</dbReference>
<dbReference type="SUPFAM" id="SSF51905">
    <property type="entry name" value="FAD/NAD(P)-binding domain"/>
    <property type="match status" value="1"/>
</dbReference>
<keyword evidence="4" id="KW-0560">Oxidoreductase</keyword>
<dbReference type="Gene3D" id="3.50.50.60">
    <property type="entry name" value="FAD/NAD(P)-binding domain"/>
    <property type="match status" value="1"/>
</dbReference>
<evidence type="ECO:0000256" key="3">
    <source>
        <dbReference type="ARBA" id="ARBA00022827"/>
    </source>
</evidence>
<organism evidence="6 7">
    <name type="scientific">Staphylococcus piscifermentans</name>
    <dbReference type="NCBI Taxonomy" id="70258"/>
    <lineage>
        <taxon>Bacteria</taxon>
        <taxon>Bacillati</taxon>
        <taxon>Bacillota</taxon>
        <taxon>Bacilli</taxon>
        <taxon>Bacillales</taxon>
        <taxon>Staphylococcaceae</taxon>
        <taxon>Staphylococcus</taxon>
    </lineage>
</organism>
<dbReference type="AlphaFoldDB" id="A0A239TPV1"/>
<dbReference type="PANTHER" id="PTHR46496:SF1">
    <property type="entry name" value="ZEAXANTHIN EPOXIDASE, CHLOROPLASTIC"/>
    <property type="match status" value="1"/>
</dbReference>
<evidence type="ECO:0000256" key="2">
    <source>
        <dbReference type="ARBA" id="ARBA00022630"/>
    </source>
</evidence>
<dbReference type="Proteomes" id="UP000321736">
    <property type="component" value="Unassembled WGS sequence"/>
</dbReference>
<dbReference type="PANTHER" id="PTHR46496">
    <property type="match status" value="1"/>
</dbReference>
<dbReference type="InterPro" id="IPR036188">
    <property type="entry name" value="FAD/NAD-bd_sf"/>
</dbReference>
<dbReference type="PRINTS" id="PR00420">
    <property type="entry name" value="RNGMNOXGNASE"/>
</dbReference>
<evidence type="ECO:0000313" key="6">
    <source>
        <dbReference type="EMBL" id="GEP85132.1"/>
    </source>
</evidence>
<comment type="caution">
    <text evidence="6">The sequence shown here is derived from an EMBL/GenBank/DDBJ whole genome shotgun (WGS) entry which is preliminary data.</text>
</comment>
<comment type="cofactor">
    <cofactor evidence="1">
        <name>FAD</name>
        <dbReference type="ChEBI" id="CHEBI:57692"/>
    </cofactor>
</comment>
<evidence type="ECO:0000256" key="4">
    <source>
        <dbReference type="ARBA" id="ARBA00023002"/>
    </source>
</evidence>
<accession>A0A239TPV1</accession>
<protein>
    <recommendedName>
        <fullName evidence="5">FAD-binding domain-containing protein</fullName>
    </recommendedName>
</protein>
<keyword evidence="3" id="KW-0274">FAD</keyword>
<feature type="domain" description="FAD-binding" evidence="5">
    <location>
        <begin position="2"/>
        <end position="329"/>
    </location>
</feature>
<keyword evidence="7" id="KW-1185">Reference proteome</keyword>
<evidence type="ECO:0000313" key="7">
    <source>
        <dbReference type="Proteomes" id="UP000321736"/>
    </source>
</evidence>
<evidence type="ECO:0000259" key="5">
    <source>
        <dbReference type="Pfam" id="PF01494"/>
    </source>
</evidence>
<dbReference type="Pfam" id="PF01494">
    <property type="entry name" value="FAD_binding_3"/>
    <property type="match status" value="1"/>
</dbReference>
<gene>
    <name evidence="6" type="ORF">SPI02_17170</name>
</gene>
<dbReference type="OrthoDB" id="9766816at2"/>
<dbReference type="EMBL" id="BKAR01000021">
    <property type="protein sequence ID" value="GEP85132.1"/>
    <property type="molecule type" value="Genomic_DNA"/>
</dbReference>
<dbReference type="GO" id="GO:0016491">
    <property type="term" value="F:oxidoreductase activity"/>
    <property type="evidence" value="ECO:0007669"/>
    <property type="project" value="UniProtKB-KW"/>
</dbReference>
<evidence type="ECO:0000256" key="1">
    <source>
        <dbReference type="ARBA" id="ARBA00001974"/>
    </source>
</evidence>
<dbReference type="NCBIfam" id="NF005243">
    <property type="entry name" value="PRK06753.1"/>
    <property type="match status" value="1"/>
</dbReference>
<dbReference type="GO" id="GO:0071949">
    <property type="term" value="F:FAD binding"/>
    <property type="evidence" value="ECO:0007669"/>
    <property type="project" value="InterPro"/>
</dbReference>
<reference evidence="6 7" key="1">
    <citation type="submission" date="2019-07" db="EMBL/GenBank/DDBJ databases">
        <title>Whole genome shotgun sequence of Staphylococcus piscifermentans NBRC 109625.</title>
        <authorList>
            <person name="Hosoyama A."/>
            <person name="Uohara A."/>
            <person name="Ohji S."/>
            <person name="Ichikawa N."/>
        </authorList>
    </citation>
    <scope>NUCLEOTIDE SEQUENCE [LARGE SCALE GENOMIC DNA]</scope>
    <source>
        <strain evidence="6 7">NBRC 109625</strain>
    </source>
</reference>
<keyword evidence="2" id="KW-0285">Flavoprotein</keyword>
<sequence>MKIAIVGGGIGGLTAAALLHENDNEIHVFEQHAKVEEVGAGIGIGGNVLDKLGNHDLAKGIKNAGQVINELEFLDDHGNVLNKALLKKGTVNLTLPRQTLLDIIKSYVPAEAIHTDSKITRIEQNSSKVTLTAENGSQADFDLCIGADGLHSIIRQQLDPKSTVNYQGYTVFRGMVEDVRLSDPHTAKEYWGPKGRIGIVPMLNNQAYWFISVNAKQGDPKFNDFTKPYIQAYYNHYPNEVRRIFDQTSETGILHHDIFDLTPLKTFVYGRTLLLGDAAHATTPNLGQGAGQAMEDAIVLANCLKAYDFREALARYDQLRVKHTTKVIKKSRKIGKQAQMSNSLMIGLRNTIMKRLPSKLLSNQVKFIYKTKEQ</sequence>
<dbReference type="RefSeq" id="WP_095103906.1">
    <property type="nucleotide sequence ID" value="NZ_BKAR01000021.1"/>
</dbReference>
<name>A0A239TPV1_9STAP</name>
<proteinExistence type="predicted"/>